<feature type="region of interest" description="Disordered" evidence="1">
    <location>
        <begin position="109"/>
        <end position="141"/>
    </location>
</feature>
<evidence type="ECO:0000313" key="2">
    <source>
        <dbReference type="EMBL" id="KAF9779791.1"/>
    </source>
</evidence>
<dbReference type="OrthoDB" id="3349961at2759"/>
<organism evidence="2 3">
    <name type="scientific">Thelephora terrestris</name>
    <dbReference type="NCBI Taxonomy" id="56493"/>
    <lineage>
        <taxon>Eukaryota</taxon>
        <taxon>Fungi</taxon>
        <taxon>Dikarya</taxon>
        <taxon>Basidiomycota</taxon>
        <taxon>Agaricomycotina</taxon>
        <taxon>Agaricomycetes</taxon>
        <taxon>Thelephorales</taxon>
        <taxon>Thelephoraceae</taxon>
        <taxon>Thelephora</taxon>
    </lineage>
</organism>
<reference evidence="2" key="1">
    <citation type="journal article" date="2020" name="Nat. Commun.">
        <title>Large-scale genome sequencing of mycorrhizal fungi provides insights into the early evolution of symbiotic traits.</title>
        <authorList>
            <person name="Miyauchi S."/>
            <person name="Kiss E."/>
            <person name="Kuo A."/>
            <person name="Drula E."/>
            <person name="Kohler A."/>
            <person name="Sanchez-Garcia M."/>
            <person name="Morin E."/>
            <person name="Andreopoulos B."/>
            <person name="Barry K.W."/>
            <person name="Bonito G."/>
            <person name="Buee M."/>
            <person name="Carver A."/>
            <person name="Chen C."/>
            <person name="Cichocki N."/>
            <person name="Clum A."/>
            <person name="Culley D."/>
            <person name="Crous P.W."/>
            <person name="Fauchery L."/>
            <person name="Girlanda M."/>
            <person name="Hayes R.D."/>
            <person name="Keri Z."/>
            <person name="LaButti K."/>
            <person name="Lipzen A."/>
            <person name="Lombard V."/>
            <person name="Magnuson J."/>
            <person name="Maillard F."/>
            <person name="Murat C."/>
            <person name="Nolan M."/>
            <person name="Ohm R.A."/>
            <person name="Pangilinan J."/>
            <person name="Pereira M.F."/>
            <person name="Perotto S."/>
            <person name="Peter M."/>
            <person name="Pfister S."/>
            <person name="Riley R."/>
            <person name="Sitrit Y."/>
            <person name="Stielow J.B."/>
            <person name="Szollosi G."/>
            <person name="Zifcakova L."/>
            <person name="Stursova M."/>
            <person name="Spatafora J.W."/>
            <person name="Tedersoo L."/>
            <person name="Vaario L.M."/>
            <person name="Yamada A."/>
            <person name="Yan M."/>
            <person name="Wang P."/>
            <person name="Xu J."/>
            <person name="Bruns T."/>
            <person name="Baldrian P."/>
            <person name="Vilgalys R."/>
            <person name="Dunand C."/>
            <person name="Henrissat B."/>
            <person name="Grigoriev I.V."/>
            <person name="Hibbett D."/>
            <person name="Nagy L.G."/>
            <person name="Martin F.M."/>
        </authorList>
    </citation>
    <scope>NUCLEOTIDE SEQUENCE</scope>
    <source>
        <strain evidence="2">UH-Tt-Lm1</strain>
    </source>
</reference>
<dbReference type="AlphaFoldDB" id="A0A9P6H5E2"/>
<proteinExistence type="predicted"/>
<gene>
    <name evidence="2" type="ORF">BJ322DRAFT_340778</name>
</gene>
<sequence length="141" mass="16429">MLFRRRRREPVASWEVVDYKVVEPVPVCDEDDEDLDISIVAEEDMTRSFVFDFTKETQATNAVVFARQLLFQEIAKRHYNMLLTEGWEIVLSRKGRDYRAEVRYTGRPAYAEGKPHKQRSPPFVGMLQSPGCKKRGLGDMK</sequence>
<dbReference type="Proteomes" id="UP000736335">
    <property type="component" value="Unassembled WGS sequence"/>
</dbReference>
<comment type="caution">
    <text evidence="2">The sequence shown here is derived from an EMBL/GenBank/DDBJ whole genome shotgun (WGS) entry which is preliminary data.</text>
</comment>
<dbReference type="EMBL" id="WIUZ02000018">
    <property type="protein sequence ID" value="KAF9779791.1"/>
    <property type="molecule type" value="Genomic_DNA"/>
</dbReference>
<evidence type="ECO:0000313" key="3">
    <source>
        <dbReference type="Proteomes" id="UP000736335"/>
    </source>
</evidence>
<name>A0A9P6H5E2_9AGAM</name>
<reference evidence="2" key="2">
    <citation type="submission" date="2020-11" db="EMBL/GenBank/DDBJ databases">
        <authorList>
            <consortium name="DOE Joint Genome Institute"/>
            <person name="Kuo A."/>
            <person name="Miyauchi S."/>
            <person name="Kiss E."/>
            <person name="Drula E."/>
            <person name="Kohler A."/>
            <person name="Sanchez-Garcia M."/>
            <person name="Andreopoulos B."/>
            <person name="Barry K.W."/>
            <person name="Bonito G."/>
            <person name="Buee M."/>
            <person name="Carver A."/>
            <person name="Chen C."/>
            <person name="Cichocki N."/>
            <person name="Clum A."/>
            <person name="Culley D."/>
            <person name="Crous P.W."/>
            <person name="Fauchery L."/>
            <person name="Girlanda M."/>
            <person name="Hayes R."/>
            <person name="Keri Z."/>
            <person name="Labutti K."/>
            <person name="Lipzen A."/>
            <person name="Lombard V."/>
            <person name="Magnuson J."/>
            <person name="Maillard F."/>
            <person name="Morin E."/>
            <person name="Murat C."/>
            <person name="Nolan M."/>
            <person name="Ohm R."/>
            <person name="Pangilinan J."/>
            <person name="Pereira M."/>
            <person name="Perotto S."/>
            <person name="Peter M."/>
            <person name="Riley R."/>
            <person name="Sitrit Y."/>
            <person name="Stielow B."/>
            <person name="Szollosi G."/>
            <person name="Zifcakova L."/>
            <person name="Stursova M."/>
            <person name="Spatafora J.W."/>
            <person name="Tedersoo L."/>
            <person name="Vaario L.-M."/>
            <person name="Yamada A."/>
            <person name="Yan M."/>
            <person name="Wang P."/>
            <person name="Xu J."/>
            <person name="Bruns T."/>
            <person name="Baldrian P."/>
            <person name="Vilgalys R."/>
            <person name="Henrissat B."/>
            <person name="Grigoriev I.V."/>
            <person name="Hibbett D."/>
            <person name="Nagy L.G."/>
            <person name="Martin F.M."/>
        </authorList>
    </citation>
    <scope>NUCLEOTIDE SEQUENCE</scope>
    <source>
        <strain evidence="2">UH-Tt-Lm1</strain>
    </source>
</reference>
<keyword evidence="3" id="KW-1185">Reference proteome</keyword>
<protein>
    <submittedName>
        <fullName evidence="2">Uncharacterized protein</fullName>
    </submittedName>
</protein>
<evidence type="ECO:0000256" key="1">
    <source>
        <dbReference type="SAM" id="MobiDB-lite"/>
    </source>
</evidence>
<accession>A0A9P6H5E2</accession>